<sequence>MPSGQQISSYSQIYRDIKKTIHYHRQDTYWSCVIFLIMQYSIPVLSAFLTAVIGTKMFSENVVLYMGILLTVLGTFNSILKPAEGYEWAASFSNKFEEFENDLNLSMIELGARSETKESDYIQLLRTTNHNLAKLIDERNQRQIAFFRSRPTEVVNELPVIAGDTE</sequence>
<reference evidence="2" key="1">
    <citation type="submission" date="2020-09" db="EMBL/GenBank/DDBJ databases">
        <authorList>
            <person name="Blom J."/>
        </authorList>
    </citation>
    <scope>NUCLEOTIDE SEQUENCE</scope>
    <source>
        <strain evidence="2">No.713</strain>
    </source>
</reference>
<proteinExistence type="predicted"/>
<keyword evidence="1" id="KW-0812">Transmembrane</keyword>
<dbReference type="KEGG" id="ppsu:NO713_05543"/>
<feature type="transmembrane region" description="Helical" evidence="1">
    <location>
        <begin position="62"/>
        <end position="80"/>
    </location>
</feature>
<gene>
    <name evidence="2" type="ORF">NO713_05543</name>
</gene>
<evidence type="ECO:0000313" key="3">
    <source>
        <dbReference type="Proteomes" id="UP001153719"/>
    </source>
</evidence>
<dbReference type="Proteomes" id="UP001153719">
    <property type="component" value="Chromosome"/>
</dbReference>
<dbReference type="AlphaFoldDB" id="A0A9W4CTA5"/>
<keyword evidence="3" id="KW-1185">Reference proteome</keyword>
<protein>
    <submittedName>
        <fullName evidence="2">Uncharacterized protein</fullName>
    </submittedName>
</protein>
<evidence type="ECO:0000256" key="1">
    <source>
        <dbReference type="SAM" id="Phobius"/>
    </source>
</evidence>
<keyword evidence="1" id="KW-1133">Transmembrane helix</keyword>
<organism evidence="2 3">
    <name type="scientific">Planktothrix pseudagardhii</name>
    <dbReference type="NCBI Taxonomy" id="132604"/>
    <lineage>
        <taxon>Bacteria</taxon>
        <taxon>Bacillati</taxon>
        <taxon>Cyanobacteriota</taxon>
        <taxon>Cyanophyceae</taxon>
        <taxon>Oscillatoriophycideae</taxon>
        <taxon>Oscillatoriales</taxon>
        <taxon>Microcoleaceae</taxon>
        <taxon>Planktothrix</taxon>
    </lineage>
</organism>
<feature type="transmembrane region" description="Helical" evidence="1">
    <location>
        <begin position="28"/>
        <end position="50"/>
    </location>
</feature>
<accession>A0A9W4CTA5</accession>
<evidence type="ECO:0000313" key="2">
    <source>
        <dbReference type="EMBL" id="CAD5986090.1"/>
    </source>
</evidence>
<dbReference type="EMBL" id="LR882967">
    <property type="protein sequence ID" value="CAD5986090.1"/>
    <property type="molecule type" value="Genomic_DNA"/>
</dbReference>
<keyword evidence="1" id="KW-0472">Membrane</keyword>
<name>A0A9W4CTA5_9CYAN</name>
<dbReference type="RefSeq" id="WP_193871549.1">
    <property type="nucleotide sequence ID" value="NZ_LR882967.1"/>
</dbReference>